<keyword evidence="14" id="KW-0175">Coiled coil</keyword>
<feature type="region of interest" description="Disordered" evidence="15">
    <location>
        <begin position="995"/>
        <end position="1019"/>
    </location>
</feature>
<evidence type="ECO:0000256" key="2">
    <source>
        <dbReference type="ARBA" id="ARBA00006091"/>
    </source>
</evidence>
<dbReference type="SMART" id="SM00386">
    <property type="entry name" value="HAT"/>
    <property type="match status" value="12"/>
</dbReference>
<evidence type="ECO:0000256" key="5">
    <source>
        <dbReference type="ARBA" id="ARBA00022664"/>
    </source>
</evidence>
<evidence type="ECO:0000256" key="8">
    <source>
        <dbReference type="ARBA" id="ARBA00022737"/>
    </source>
</evidence>
<keyword evidence="8" id="KW-0677">Repeat</keyword>
<dbReference type="Pfam" id="PF23231">
    <property type="entry name" value="HAT_Syf1_CNRKL1_C"/>
    <property type="match status" value="1"/>
</dbReference>
<feature type="region of interest" description="Disordered" evidence="15">
    <location>
        <begin position="954"/>
        <end position="980"/>
    </location>
</feature>
<dbReference type="SUPFAM" id="SSF53032">
    <property type="entry name" value="tRNA-intron endonuclease catalytic domain-like"/>
    <property type="match status" value="1"/>
</dbReference>
<evidence type="ECO:0000256" key="11">
    <source>
        <dbReference type="ARBA" id="ARBA00037272"/>
    </source>
</evidence>
<keyword evidence="6" id="KW-0819">tRNA processing</keyword>
<organism evidence="21 22">
    <name type="scientific">Trametes cubensis</name>
    <dbReference type="NCBI Taxonomy" id="1111947"/>
    <lineage>
        <taxon>Eukaryota</taxon>
        <taxon>Fungi</taxon>
        <taxon>Dikarya</taxon>
        <taxon>Basidiomycota</taxon>
        <taxon>Agaricomycotina</taxon>
        <taxon>Agaricomycetes</taxon>
        <taxon>Polyporales</taxon>
        <taxon>Polyporaceae</taxon>
        <taxon>Trametes</taxon>
    </lineage>
</organism>
<dbReference type="PANTHER" id="PTHR11246">
    <property type="entry name" value="PRE-MRNA SPLICING FACTOR"/>
    <property type="match status" value="1"/>
</dbReference>
<evidence type="ECO:0000256" key="16">
    <source>
        <dbReference type="SAM" id="SignalP"/>
    </source>
</evidence>
<proteinExistence type="inferred from homology"/>
<evidence type="ECO:0000256" key="14">
    <source>
        <dbReference type="SAM" id="Coils"/>
    </source>
</evidence>
<dbReference type="Gene3D" id="3.40.1350.10">
    <property type="match status" value="1"/>
</dbReference>
<keyword evidence="16" id="KW-0732">Signal</keyword>
<dbReference type="GO" id="GO:0006388">
    <property type="term" value="P:tRNA splicing, via endonucleolytic cleavage and ligation"/>
    <property type="evidence" value="ECO:0007669"/>
    <property type="project" value="InterPro"/>
</dbReference>
<dbReference type="GO" id="GO:0000974">
    <property type="term" value="C:Prp19 complex"/>
    <property type="evidence" value="ECO:0007669"/>
    <property type="project" value="TreeGrafter"/>
</dbReference>
<sequence length="1140" mass="129639">MGKRPRRVLHTRLWHRGLSVLASTTLYRLAAVMPSAVSQNPTLGSLTSNFPLTFPTPTPTTHPDLVSTKDLHREEDLLRNPFSFRHWWTAIQNVKEASAAEQKAEGPSDLTPEVAALLGPLSSPAARKSLQRQVYLYEAALTQFPTSFKLWKSYLQTRMSFVLGRLVMKKKAGGRKKFPEMREALEDEQEDLEQWEGGLDGIVGWEEWRLLIATFERALMWLPRMPRIWLLYLSIFNHPFCPAQVSHTHARRTYDRALRTLPPSLHGRIWARYLLWAEAKGGATTVAIYRRYLAVDPTVTERYTAILLAPSNPDPRPLEAAKLLLSLARKAARGEYTSPEGKSPYQLLTEFLDVVEQHAEEVGMDVPDTIDSNAKIAQAAADEEAASQQPAEQASLDGKLIRFAGPAVTTSNGKSVAPYDEDEDARSPRKLNVEDIVRKDGLEVYKDQAGRLWTGLATYWIKRGEFDRAKHTFERGLASVLTIRDFTQIFDAYAEFSESLISALMESLANPDEDEDEEDVKETEQELDAKMKEFEELMDRRPFLVNDVLLRRNPNDVQEWEKRVALWGDNDEKVAETYTQALATVNPRRATANFHRLYINFAKFYEEGGTKGEAEADLDSARKILDKATKVNFKTVDELAEVWCEWAEMEIRHENYDEAIRVMQRAAVVPKNTKVNYFDHTLPVQARLFKSLKLWSFYVDLEESLGTVESTKAVYDKILDLRIANAQIIVNYASFLEENKYYEESFKVYERGTELFTYPVSFEIWNIYLAKFVKRYGGSKIERTRDLFEQALEKCPPKHCKPIFLMYATFEEEHGLAKRAMSIYDRATNAVADEDKFEIFTIYIAKATSNYGLPATRPIYERALEVLPDRQTAEMCLRFAAMERKLGEIDRARAIYAHASQFCDPRVHPKFWQEWNNFEIETGSEDTFREMLRIKRSVQAQFNTEASYLAAQMATKQNGQETEAEATPADPMAAAERQAQAAGGWQGTCVRVGEAEHKRQGRGSGGTASRGAGQRGRDSHIGRRDLIACLASMEKHPSYGALSPYLPKYPKAAGALFQTYNDLQLAQQWTDLEIIELPGCSRCALRGRRPNTVTESLSTDWIRTTFQELGGPPHVYLAINTEDSSIVYYKISPGIVKPPL</sequence>
<dbReference type="InterPro" id="IPR018593">
    <property type="entry name" value="tRNA-endonuc_su_Sen15"/>
</dbReference>
<dbReference type="SUPFAM" id="SSF48452">
    <property type="entry name" value="TPR-like"/>
    <property type="match status" value="3"/>
</dbReference>
<evidence type="ECO:0000256" key="9">
    <source>
        <dbReference type="ARBA" id="ARBA00023187"/>
    </source>
</evidence>
<evidence type="ECO:0000256" key="12">
    <source>
        <dbReference type="ARBA" id="ARBA00039472"/>
    </source>
</evidence>
<dbReference type="InterPro" id="IPR036167">
    <property type="entry name" value="tRNA_intron_Endo_cat-like_sf"/>
</dbReference>
<reference evidence="21" key="1">
    <citation type="submission" date="2022-11" db="EMBL/GenBank/DDBJ databases">
        <title>Genome Sequence of Cubamyces cubensis.</title>
        <authorList>
            <person name="Buettner E."/>
        </authorList>
    </citation>
    <scope>NUCLEOTIDE SEQUENCE</scope>
    <source>
        <strain evidence="21">MPL-01</strain>
    </source>
</reference>
<protein>
    <recommendedName>
        <fullName evidence="12">Pre-mRNA-splicing factor SYF1</fullName>
    </recommendedName>
    <alternativeName>
        <fullName evidence="13">Pre-mRNA-splicing factor syf1</fullName>
    </alternativeName>
</protein>
<evidence type="ECO:0000256" key="3">
    <source>
        <dbReference type="ARBA" id="ARBA00008644"/>
    </source>
</evidence>
<keyword evidence="5" id="KW-0507">mRNA processing</keyword>
<evidence type="ECO:0000256" key="10">
    <source>
        <dbReference type="ARBA" id="ARBA00023242"/>
    </source>
</evidence>
<dbReference type="Proteomes" id="UP001215151">
    <property type="component" value="Unassembled WGS sequence"/>
</dbReference>
<evidence type="ECO:0000259" key="18">
    <source>
        <dbReference type="Pfam" id="PF23220"/>
    </source>
</evidence>
<evidence type="ECO:0000313" key="21">
    <source>
        <dbReference type="EMBL" id="KAJ8469661.1"/>
    </source>
</evidence>
<feature type="coiled-coil region" evidence="14">
    <location>
        <begin position="513"/>
        <end position="540"/>
    </location>
</feature>
<dbReference type="InterPro" id="IPR045075">
    <property type="entry name" value="Syf1-like"/>
</dbReference>
<keyword evidence="10" id="KW-0539">Nucleus</keyword>
<dbReference type="Pfam" id="PF23233">
    <property type="entry name" value="HAT_Syf1_CNRKL1_N"/>
    <property type="match status" value="1"/>
</dbReference>
<feature type="chain" id="PRO_5041912102" description="Pre-mRNA-splicing factor SYF1" evidence="16">
    <location>
        <begin position="31"/>
        <end position="1140"/>
    </location>
</feature>
<evidence type="ECO:0000256" key="6">
    <source>
        <dbReference type="ARBA" id="ARBA00022694"/>
    </source>
</evidence>
<feature type="signal peptide" evidence="16">
    <location>
        <begin position="1"/>
        <end position="30"/>
    </location>
</feature>
<evidence type="ECO:0000313" key="22">
    <source>
        <dbReference type="Proteomes" id="UP001215151"/>
    </source>
</evidence>
<evidence type="ECO:0000256" key="1">
    <source>
        <dbReference type="ARBA" id="ARBA00004123"/>
    </source>
</evidence>
<dbReference type="FunFam" id="1.25.40.10:FF:000038">
    <property type="entry name" value="Putative pre-mRNA-splicing factor SYF1"/>
    <property type="match status" value="1"/>
</dbReference>
<name>A0AAD7TMX2_9APHY</name>
<dbReference type="Pfam" id="PF23220">
    <property type="entry name" value="HAT_Syf1_M"/>
    <property type="match status" value="1"/>
</dbReference>
<comment type="subunit">
    <text evidence="4">Associated with the spliceosome.</text>
</comment>
<dbReference type="Gene3D" id="1.25.40.10">
    <property type="entry name" value="Tetratricopeptide repeat domain"/>
    <property type="match status" value="4"/>
</dbReference>
<keyword evidence="9" id="KW-0508">mRNA splicing</keyword>
<dbReference type="Pfam" id="PF09631">
    <property type="entry name" value="Sen15"/>
    <property type="match status" value="1"/>
</dbReference>
<dbReference type="InterPro" id="IPR011856">
    <property type="entry name" value="tRNA_endonuc-like_dom_sf"/>
</dbReference>
<feature type="compositionally biased region" description="Low complexity" evidence="15">
    <location>
        <begin position="965"/>
        <end position="980"/>
    </location>
</feature>
<dbReference type="InterPro" id="IPR056350">
    <property type="entry name" value="HAT_Syf1_central"/>
</dbReference>
<feature type="domain" description="Pre-mRNA-splicing factor SYF1 central HAT repeats" evidence="18">
    <location>
        <begin position="428"/>
        <end position="585"/>
    </location>
</feature>
<dbReference type="InterPro" id="IPR003107">
    <property type="entry name" value="HAT"/>
</dbReference>
<dbReference type="AlphaFoldDB" id="A0AAD7TMX2"/>
<comment type="subcellular location">
    <subcellularLocation>
        <location evidence="1">Nucleus</location>
    </subcellularLocation>
</comment>
<dbReference type="FunFam" id="1.25.40.10:FF:000023">
    <property type="entry name" value="Pre-mRNA-splicing factor SYF1"/>
    <property type="match status" value="1"/>
</dbReference>
<dbReference type="GO" id="GO:0071007">
    <property type="term" value="C:U2-type catalytic step 2 spliceosome"/>
    <property type="evidence" value="ECO:0007669"/>
    <property type="project" value="TreeGrafter"/>
</dbReference>
<feature type="domain" description="Pre-mRNA-splicing factor Syf1-like N-terminal HAT-repeats" evidence="20">
    <location>
        <begin position="207"/>
        <end position="297"/>
    </location>
</feature>
<comment type="similarity">
    <text evidence="2">Belongs to the SEN15 family.</text>
</comment>
<evidence type="ECO:0000259" key="20">
    <source>
        <dbReference type="Pfam" id="PF23233"/>
    </source>
</evidence>
<evidence type="ECO:0000259" key="17">
    <source>
        <dbReference type="Pfam" id="PF09631"/>
    </source>
</evidence>
<feature type="domain" description="Pre-mRNA-splicing factor Syf1/CRNKL1-like C-terminal HAT-repeats" evidence="19">
    <location>
        <begin position="587"/>
        <end position="978"/>
    </location>
</feature>
<dbReference type="EMBL" id="JAPEVG010000280">
    <property type="protein sequence ID" value="KAJ8469661.1"/>
    <property type="molecule type" value="Genomic_DNA"/>
</dbReference>
<keyword evidence="7" id="KW-0747">Spliceosome</keyword>
<feature type="domain" description="tRNA-splicing endonuclease subunit Sen15" evidence="17">
    <location>
        <begin position="1058"/>
        <end position="1138"/>
    </location>
</feature>
<dbReference type="PANTHER" id="PTHR11246:SF5">
    <property type="entry name" value="PRE-MRNA-SPLICING FACTOR SYF1"/>
    <property type="match status" value="1"/>
</dbReference>
<evidence type="ECO:0000259" key="19">
    <source>
        <dbReference type="Pfam" id="PF23231"/>
    </source>
</evidence>
<comment type="similarity">
    <text evidence="3">Belongs to the crooked-neck family.</text>
</comment>
<accession>A0AAD7TMX2</accession>
<dbReference type="InterPro" id="IPR055433">
    <property type="entry name" value="HAT_Syf1-like_N"/>
</dbReference>
<evidence type="ECO:0000256" key="15">
    <source>
        <dbReference type="SAM" id="MobiDB-lite"/>
    </source>
</evidence>
<comment type="caution">
    <text evidence="21">The sequence shown here is derived from an EMBL/GenBank/DDBJ whole genome shotgun (WGS) entry which is preliminary data.</text>
</comment>
<dbReference type="InterPro" id="IPR055430">
    <property type="entry name" value="HAT_Syf1_CNRKL1_C"/>
</dbReference>
<dbReference type="GO" id="GO:0000349">
    <property type="term" value="P:generation of catalytic spliceosome for first transesterification step"/>
    <property type="evidence" value="ECO:0007669"/>
    <property type="project" value="TreeGrafter"/>
</dbReference>
<dbReference type="FunFam" id="1.25.40.10:FF:000137">
    <property type="entry name" value="Pre-mRNA-splicing factor syf1"/>
    <property type="match status" value="1"/>
</dbReference>
<dbReference type="InterPro" id="IPR011990">
    <property type="entry name" value="TPR-like_helical_dom_sf"/>
</dbReference>
<evidence type="ECO:0000256" key="4">
    <source>
        <dbReference type="ARBA" id="ARBA00011524"/>
    </source>
</evidence>
<gene>
    <name evidence="21" type="ORF">ONZ51_g8846</name>
</gene>
<dbReference type="GO" id="GO:0071014">
    <property type="term" value="C:post-mRNA release spliceosomal complex"/>
    <property type="evidence" value="ECO:0007669"/>
    <property type="project" value="TreeGrafter"/>
</dbReference>
<keyword evidence="22" id="KW-1185">Reference proteome</keyword>
<evidence type="ECO:0000256" key="7">
    <source>
        <dbReference type="ARBA" id="ARBA00022728"/>
    </source>
</evidence>
<evidence type="ECO:0000256" key="13">
    <source>
        <dbReference type="ARBA" id="ARBA00067212"/>
    </source>
</evidence>
<comment type="function">
    <text evidence="11">Involved in pre-mRNA splicing and cell cycle progression.</text>
</comment>
<dbReference type="GO" id="GO:0003676">
    <property type="term" value="F:nucleic acid binding"/>
    <property type="evidence" value="ECO:0007669"/>
    <property type="project" value="InterPro"/>
</dbReference>